<dbReference type="OrthoDB" id="5952526at2759"/>
<evidence type="ECO:0000313" key="8">
    <source>
        <dbReference type="Proteomes" id="UP000630445"/>
    </source>
</evidence>
<evidence type="ECO:0000313" key="7">
    <source>
        <dbReference type="EMBL" id="KAF7163101.1"/>
    </source>
</evidence>
<keyword evidence="3" id="KW-0862">Zinc</keyword>
<dbReference type="Proteomes" id="UP000662466">
    <property type="component" value="Unassembled WGS sequence"/>
</dbReference>
<gene>
    <name evidence="6" type="ORF">CNMCM5793_000859</name>
    <name evidence="7" type="ORF">CNMCM6106_000133</name>
</gene>
<feature type="domain" description="MYND-type" evidence="5">
    <location>
        <begin position="220"/>
        <end position="257"/>
    </location>
</feature>
<accession>A0A8H6PBI1</accession>
<dbReference type="AlphaFoldDB" id="A0A8H6PBI1"/>
<evidence type="ECO:0000256" key="1">
    <source>
        <dbReference type="ARBA" id="ARBA00022723"/>
    </source>
</evidence>
<dbReference type="InterPro" id="IPR002893">
    <property type="entry name" value="Znf_MYND"/>
</dbReference>
<dbReference type="SUPFAM" id="SSF144232">
    <property type="entry name" value="HIT/MYND zinc finger-like"/>
    <property type="match status" value="1"/>
</dbReference>
<keyword evidence="1" id="KW-0479">Metal-binding</keyword>
<reference evidence="6" key="1">
    <citation type="submission" date="2020-06" db="EMBL/GenBank/DDBJ databases">
        <title>Draft genome sequences of strains closely related to Aspergillus parafelis and Aspergillus hiratsukae.</title>
        <authorList>
            <person name="Dos Santos R.A.C."/>
            <person name="Rivero-Menendez O."/>
            <person name="Steenwyk J.L."/>
            <person name="Mead M.E."/>
            <person name="Goldman G.H."/>
            <person name="Alastruey-Izquierdo A."/>
            <person name="Rokas A."/>
        </authorList>
    </citation>
    <scope>NUCLEOTIDE SEQUENCE</scope>
    <source>
        <strain evidence="6">CNM-CM5793</strain>
        <strain evidence="7">CNM-CM6106</strain>
    </source>
</reference>
<dbReference type="EMBL" id="JACBAF010002217">
    <property type="protein sequence ID" value="KAF7163101.1"/>
    <property type="molecule type" value="Genomic_DNA"/>
</dbReference>
<evidence type="ECO:0000259" key="5">
    <source>
        <dbReference type="PROSITE" id="PS50865"/>
    </source>
</evidence>
<dbReference type="Pfam" id="PF01753">
    <property type="entry name" value="zf-MYND"/>
    <property type="match status" value="1"/>
</dbReference>
<comment type="caution">
    <text evidence="6">The sequence shown here is derived from an EMBL/GenBank/DDBJ whole genome shotgun (WGS) entry which is preliminary data.</text>
</comment>
<organism evidence="6 8">
    <name type="scientific">Aspergillus hiratsukae</name>
    <dbReference type="NCBI Taxonomy" id="1194566"/>
    <lineage>
        <taxon>Eukaryota</taxon>
        <taxon>Fungi</taxon>
        <taxon>Dikarya</taxon>
        <taxon>Ascomycota</taxon>
        <taxon>Pezizomycotina</taxon>
        <taxon>Eurotiomycetes</taxon>
        <taxon>Eurotiomycetidae</taxon>
        <taxon>Eurotiales</taxon>
        <taxon>Aspergillaceae</taxon>
        <taxon>Aspergillus</taxon>
        <taxon>Aspergillus subgen. Fumigati</taxon>
    </lineage>
</organism>
<dbReference type="PROSITE" id="PS01360">
    <property type="entry name" value="ZF_MYND_1"/>
    <property type="match status" value="1"/>
</dbReference>
<dbReference type="Gene3D" id="6.10.140.2220">
    <property type="match status" value="1"/>
</dbReference>
<proteinExistence type="predicted"/>
<protein>
    <recommendedName>
        <fullName evidence="5">MYND-type domain-containing protein</fullName>
    </recommendedName>
</protein>
<dbReference type="EMBL" id="JACBAD010002008">
    <property type="protein sequence ID" value="KAF7122749.1"/>
    <property type="molecule type" value="Genomic_DNA"/>
</dbReference>
<evidence type="ECO:0000313" key="6">
    <source>
        <dbReference type="EMBL" id="KAF7122749.1"/>
    </source>
</evidence>
<keyword evidence="2 4" id="KW-0863">Zinc-finger</keyword>
<evidence type="ECO:0000256" key="2">
    <source>
        <dbReference type="ARBA" id="ARBA00022771"/>
    </source>
</evidence>
<evidence type="ECO:0000256" key="4">
    <source>
        <dbReference type="PROSITE-ProRule" id="PRU00134"/>
    </source>
</evidence>
<keyword evidence="8" id="KW-1185">Reference proteome</keyword>
<sequence>MNMTRLSEDLLDDALRAAAEALIQSLQAIPKLRKATRVAIIGGYAVQHYVGTHRRTRDVDVLLFRPDRPIDTEWIRKELVSRFPTFFQESAQPLFFKYTEEDWIQVDIIPEYLPPYLPAHAMTLDEVDLDHLPFLDPLDLLAYKVHCSSMRSSPDKREKDAMDVMWLWKAIFGAGSDGRIFRALSLEKDEDETMGESGREEQGLRVETSSMAPTALPSGCGFCGKKDDLLRCSGCKVMFYCGREHEVAHRPSHKSACRAIRGARLVMEREESAIHNFSGTSFIAPGDLFVTSVGMFGRILGARPYMQSRAVLANTMSQIRTVESLEAQLDHYLDLLRLCYADSMNVRGLVMSSDDTWDLRTWSRLYLNIKNADAFEPIEPFLAAFPDLHRAKLPQEPVDLVLSFVPHSHIVAGNRELMYGEARQQAIEKLAGDSSPVDGLVLGPKLPQRLVDLVQWFVPHSHIAVANRELMYGPTRQQVIEKLGGETQVLWMATNLRNEHFWSNLLNPDRDSALGPDIHHWGTTSTSGRTF</sequence>
<dbReference type="GO" id="GO:0008270">
    <property type="term" value="F:zinc ion binding"/>
    <property type="evidence" value="ECO:0007669"/>
    <property type="project" value="UniProtKB-KW"/>
</dbReference>
<evidence type="ECO:0000256" key="3">
    <source>
        <dbReference type="ARBA" id="ARBA00022833"/>
    </source>
</evidence>
<name>A0A8H6PBI1_9EURO</name>
<dbReference type="Proteomes" id="UP000630445">
    <property type="component" value="Unassembled WGS sequence"/>
</dbReference>
<dbReference type="PROSITE" id="PS50865">
    <property type="entry name" value="ZF_MYND_2"/>
    <property type="match status" value="1"/>
</dbReference>